<evidence type="ECO:0000313" key="6">
    <source>
        <dbReference type="EMBL" id="MFB9572444.1"/>
    </source>
</evidence>
<evidence type="ECO:0000259" key="4">
    <source>
        <dbReference type="PROSITE" id="PS50075"/>
    </source>
</evidence>
<dbReference type="Gene3D" id="3.40.50.12780">
    <property type="entry name" value="N-terminal domain of ligase-like"/>
    <property type="match status" value="1"/>
</dbReference>
<feature type="compositionally biased region" description="Pro residues" evidence="3">
    <location>
        <begin position="1550"/>
        <end position="1559"/>
    </location>
</feature>
<dbReference type="Pfam" id="PF00501">
    <property type="entry name" value="AMP-binding"/>
    <property type="match status" value="1"/>
</dbReference>
<dbReference type="InterPro" id="IPR000415">
    <property type="entry name" value="Nitroreductase-like"/>
</dbReference>
<feature type="region of interest" description="Disordered" evidence="3">
    <location>
        <begin position="686"/>
        <end position="735"/>
    </location>
</feature>
<dbReference type="PROSITE" id="PS52004">
    <property type="entry name" value="KS3_2"/>
    <property type="match status" value="1"/>
</dbReference>
<feature type="compositionally biased region" description="Low complexity" evidence="3">
    <location>
        <begin position="1560"/>
        <end position="1570"/>
    </location>
</feature>
<comment type="caution">
    <text evidence="6">The sequence shown here is derived from an EMBL/GenBank/DDBJ whole genome shotgun (WGS) entry which is preliminary data.</text>
</comment>
<organism evidence="6 7">
    <name type="scientific">Streptomyces yanii</name>
    <dbReference type="NCBI Taxonomy" id="78510"/>
    <lineage>
        <taxon>Bacteria</taxon>
        <taxon>Bacillati</taxon>
        <taxon>Actinomycetota</taxon>
        <taxon>Actinomycetes</taxon>
        <taxon>Kitasatosporales</taxon>
        <taxon>Streptomycetaceae</taxon>
        <taxon>Streptomyces</taxon>
    </lineage>
</organism>
<dbReference type="InterPro" id="IPR001242">
    <property type="entry name" value="Condensation_dom"/>
</dbReference>
<dbReference type="PANTHER" id="PTHR45527:SF1">
    <property type="entry name" value="FATTY ACID SYNTHASE"/>
    <property type="match status" value="1"/>
</dbReference>
<dbReference type="SUPFAM" id="SSF55469">
    <property type="entry name" value="FMN-dependent nitroreductase-like"/>
    <property type="match status" value="1"/>
</dbReference>
<dbReference type="InterPro" id="IPR000873">
    <property type="entry name" value="AMP-dep_synth/lig_dom"/>
</dbReference>
<dbReference type="InterPro" id="IPR020845">
    <property type="entry name" value="AMP-binding_CS"/>
</dbReference>
<dbReference type="InterPro" id="IPR025110">
    <property type="entry name" value="AMP-bd_C"/>
</dbReference>
<feature type="region of interest" description="Disordered" evidence="3">
    <location>
        <begin position="1807"/>
        <end position="1850"/>
    </location>
</feature>
<dbReference type="NCBIfam" id="TIGR01733">
    <property type="entry name" value="AA-adenyl-dom"/>
    <property type="match status" value="1"/>
</dbReference>
<feature type="compositionally biased region" description="Basic and acidic residues" evidence="3">
    <location>
        <begin position="704"/>
        <end position="713"/>
    </location>
</feature>
<evidence type="ECO:0000256" key="1">
    <source>
        <dbReference type="ARBA" id="ARBA00001957"/>
    </source>
</evidence>
<dbReference type="SMART" id="SM00825">
    <property type="entry name" value="PKS_KS"/>
    <property type="match status" value="1"/>
</dbReference>
<dbReference type="Gene3D" id="1.10.1200.10">
    <property type="entry name" value="ACP-like"/>
    <property type="match status" value="2"/>
</dbReference>
<feature type="compositionally biased region" description="Basic and acidic residues" evidence="3">
    <location>
        <begin position="1839"/>
        <end position="1850"/>
    </location>
</feature>
<dbReference type="Gene3D" id="3.30.300.30">
    <property type="match status" value="1"/>
</dbReference>
<dbReference type="PROSITE" id="PS00455">
    <property type="entry name" value="AMP_BINDING"/>
    <property type="match status" value="1"/>
</dbReference>
<dbReference type="Pfam" id="PF00668">
    <property type="entry name" value="Condensation"/>
    <property type="match status" value="1"/>
</dbReference>
<dbReference type="InterPro" id="IPR016039">
    <property type="entry name" value="Thiolase-like"/>
</dbReference>
<dbReference type="InterPro" id="IPR020841">
    <property type="entry name" value="PKS_Beta-ketoAc_synthase_dom"/>
</dbReference>
<reference evidence="6 7" key="1">
    <citation type="submission" date="2024-09" db="EMBL/GenBank/DDBJ databases">
        <authorList>
            <person name="Sun Q."/>
            <person name="Mori K."/>
        </authorList>
    </citation>
    <scope>NUCLEOTIDE SEQUENCE [LARGE SCALE GENOMIC DNA]</scope>
    <source>
        <strain evidence="6 7">JCM 3331</strain>
    </source>
</reference>
<keyword evidence="2" id="KW-0808">Transferase</keyword>
<dbReference type="Gene3D" id="3.40.109.10">
    <property type="entry name" value="NADH Oxidase"/>
    <property type="match status" value="1"/>
</dbReference>
<dbReference type="Pfam" id="PF00881">
    <property type="entry name" value="Nitroreductase"/>
    <property type="match status" value="1"/>
</dbReference>
<dbReference type="SUPFAM" id="SSF56801">
    <property type="entry name" value="Acetyl-CoA synthetase-like"/>
    <property type="match status" value="1"/>
</dbReference>
<feature type="domain" description="Carrier" evidence="4">
    <location>
        <begin position="10"/>
        <end position="86"/>
    </location>
</feature>
<evidence type="ECO:0000259" key="5">
    <source>
        <dbReference type="PROSITE" id="PS52004"/>
    </source>
</evidence>
<sequence>MPHVRISAGEETSAGVTAGIIGMLEELTDRSGIEETDVLESIGLSSIMAARLLLEIHDRYGVDLPLDRLDRSSTVAALSGAVAGGPGVPPGRAGGIRQLDVPVRPPGRPGGSEEFPLTSVQQSYVVGKHPQLSPDTVGCHHYREFALADTDVGRLRNAWRMVLGHHAMLRVVVAGTRQRIGDGGTWDITAHDRRSGSRADFDAHVASVRNRMSHRCYPPDRAPLFEIEVSRGPGGLDVVHLSIDGLVTDGYGLELLLDHWGQCYHDPGTELPVAGISAQDCAWALEEHRGTAEFAADVDYWTTRLREIPAAPDVLAADRPPSGGELSCHRREPLGATLAPEQWQALRKKAAAWEVSPTSLVLTVFGEALQRAGGGLEFLLVLTTSDRVRLPAATAELVAPLTSTMLLPVRPDPARPLAESAAATHRGLWEGFGHSSASGIEVIRAVGTGRGGSAAPRLPVVFTSMLDLRPKRHDEGFGRQVSYAVGQTSGVALDHQMWEEEGSLRVRWDLVPELFAPGAGRTLFADFMGALTALADPEEAEERALNELQQGYLVDRLAGAREGCQVYQSFRLDSFDPERLETAWLRLVDSTDVLRTDVTPGGKLRIRAHTPRSLHIPVLPAEAAQRLPQEMTARPFQPGRWPLWDLRITGGEDGGPAVLHLAVDLLTADGLSIQLIGRRLMRLLHGAEPPDPGTSPAPQPPPARDTRAEEHWRARAAALPPGPVPRDTGGPRTRLEGVRTGWRAATATLRDEGLRGDPVLLGALTEALTGLLPDPYPLEVVRWPQVPRPAEHTALSLLTAEPRLPSHERAAHYQRILDEDTAADTASALTGLRGVRTRPAPTLPVVLTSAYDVTGTPLPAGVTPGPGLTSTPGVALDCIVTVDGDRLHYCWDVAPSAFDPQALAEAFAAFGDLVARIGDVPDRTQALHPVVREANDTAVDFPAAHPVHRLFEDQARGRPDAEAVRRRTGPPMTYGELNRRANRIAWRLRDLGVGPGTAVGIALPRTPDLVAAVFGVLKAGGTYVPIEPQLPPERAESIRADAAVAIVLVAGPEERRWPAESAVTTVDVTALAEDIRERTDPPAHATPSDTAYVIFTSGSSGRPKGVAVTHRAVLNLLNWCYRTWEFAPGDLGMCVTSLGFDLSVFDILGLLGRGAALYLADEAEQHDPDLLLRALVEEPVTFWNSAPTTLAQLAPRMAAHADHPGTGTLRLVFLSGDYTPLSLPDEVRAVFPGARIVSLGGATEATVWSNFFPVDEVDPQWRSIPYGKPIDNARYYVLDEELRPCEPGTEGDLFIAGECLSQGYYRRPELTAERFVDDPFAARAGERMYRTGDRALHRPDGHLVFLGRSDGQVKIRGFRVELEEIEHRLRLHPDVRDAVVVVRSQNGDSKLVAHVIPANGTMPAVRELRAFAARTLPDYMVPNYVEQLTEFPATANGKLDRAALARPPAAPQTTPAAPAAAAGVRAEDIAEVFAGLLGLDTLDPAADLWDSGASSFTMVQASALIEERYGRRTEVAVLLAEATCISIARHLSATPGAADAVAPPAAQDEPAPPPAPNAPGEPAAARAEPGTVPQDIPEALERPTAVDFFSPEDRQLFKSAGHATRHAPARSVLPLADVGFAEEVYAARSTQRDFDSAPLPAESLARLLGLLRRTTTGGRSRYLYPSAGETYAVQAYVRVRPGRVTGVEAGVHYYRPDRHELELITSAPDFDRTAHVFYNRPVFDKAAFELFLIGQRDGITPLYGQDADLYLALEAGYIGQLLTGAQAACGIGLCPVGSLNFGAIRAEFGLDEGHRLLHTFIGGTRTGHESHGAAPQYPATVPDRGVDPATRSGRATTRPRTEPRPADAPRAVDDIAVLGAAGRFPGADDLDTYWRNLAAGHIAIGPPPASRRAALGQHAPDAGYLRDTEAFDSLLFHISPTEARTLDPQTRLTLQAVWECLEDAGLTAASLRATAPRIGVFTGAMWQDHQHIGADAWRRGEQAEIFGGASEIPNRISHHFGLTGPSIAVDTSCSSSLTALHLAVRSLRSGECDAAVVTGASLVSHPYHLALLEDGGLLRSAGVPGAFSADSSGWIPGEGIGALLLRPRPADGAESGGVPLRGIIETTWTGHIGGAGRYGSANAEALTASIGQTLHGAGLEPGDIGYVECAAAGASIADAAEITALGEIFRTGGRPLVGTVKPGIGHLEAAAGLSQLIKVLLQFEHRRIAPTVRAASLSPLIGFERVQLADTLRDWEPLAPGAPLRALVNVTGASGTLGHAVLRSVPGQS</sequence>
<evidence type="ECO:0000256" key="3">
    <source>
        <dbReference type="SAM" id="MobiDB-lite"/>
    </source>
</evidence>
<dbReference type="PANTHER" id="PTHR45527">
    <property type="entry name" value="NONRIBOSOMAL PEPTIDE SYNTHETASE"/>
    <property type="match status" value="1"/>
</dbReference>
<dbReference type="InterPro" id="IPR014030">
    <property type="entry name" value="Ketoacyl_synth_N"/>
</dbReference>
<dbReference type="CDD" id="cd02142">
    <property type="entry name" value="McbC_SagB-like_oxidoreductase"/>
    <property type="match status" value="1"/>
</dbReference>
<name>A0ABV5R3M7_9ACTN</name>
<evidence type="ECO:0000313" key="7">
    <source>
        <dbReference type="Proteomes" id="UP001589710"/>
    </source>
</evidence>
<dbReference type="Proteomes" id="UP001589710">
    <property type="component" value="Unassembled WGS sequence"/>
</dbReference>
<evidence type="ECO:0000256" key="2">
    <source>
        <dbReference type="ARBA" id="ARBA00022679"/>
    </source>
</evidence>
<gene>
    <name evidence="6" type="ORF">ACFFTL_08940</name>
</gene>
<feature type="region of interest" description="Disordered" evidence="3">
    <location>
        <begin position="1538"/>
        <end position="1570"/>
    </location>
</feature>
<feature type="compositionally biased region" description="Low complexity" evidence="3">
    <location>
        <begin position="1538"/>
        <end position="1549"/>
    </location>
</feature>
<dbReference type="EMBL" id="JBHMCG010000040">
    <property type="protein sequence ID" value="MFB9572444.1"/>
    <property type="molecule type" value="Genomic_DNA"/>
</dbReference>
<dbReference type="Gene3D" id="3.40.47.10">
    <property type="match status" value="1"/>
</dbReference>
<keyword evidence="7" id="KW-1185">Reference proteome</keyword>
<dbReference type="Gene3D" id="3.30.559.10">
    <property type="entry name" value="Chloramphenicol acetyltransferase-like domain"/>
    <property type="match status" value="2"/>
</dbReference>
<dbReference type="CDD" id="cd00833">
    <property type="entry name" value="PKS"/>
    <property type="match status" value="1"/>
</dbReference>
<dbReference type="SUPFAM" id="SSF53901">
    <property type="entry name" value="Thiolase-like"/>
    <property type="match status" value="1"/>
</dbReference>
<comment type="cofactor">
    <cofactor evidence="1">
        <name>pantetheine 4'-phosphate</name>
        <dbReference type="ChEBI" id="CHEBI:47942"/>
    </cofactor>
</comment>
<dbReference type="Pfam" id="PF02801">
    <property type="entry name" value="Ketoacyl-synt_C"/>
    <property type="match status" value="1"/>
</dbReference>
<feature type="compositionally biased region" description="Pro residues" evidence="3">
    <location>
        <begin position="689"/>
        <end position="703"/>
    </location>
</feature>
<dbReference type="SUPFAM" id="SSF47336">
    <property type="entry name" value="ACP-like"/>
    <property type="match status" value="2"/>
</dbReference>
<proteinExistence type="predicted"/>
<dbReference type="RefSeq" id="WP_345519339.1">
    <property type="nucleotide sequence ID" value="NZ_BAAAXD010000053.1"/>
</dbReference>
<dbReference type="InterPro" id="IPR009081">
    <property type="entry name" value="PP-bd_ACP"/>
</dbReference>
<dbReference type="PROSITE" id="PS50075">
    <property type="entry name" value="CARRIER"/>
    <property type="match status" value="2"/>
</dbReference>
<dbReference type="InterPro" id="IPR029479">
    <property type="entry name" value="Nitroreductase"/>
</dbReference>
<dbReference type="InterPro" id="IPR014031">
    <property type="entry name" value="Ketoacyl_synth_C"/>
</dbReference>
<dbReference type="InterPro" id="IPR023213">
    <property type="entry name" value="CAT-like_dom_sf"/>
</dbReference>
<dbReference type="Pfam" id="PF00550">
    <property type="entry name" value="PP-binding"/>
    <property type="match status" value="2"/>
</dbReference>
<dbReference type="InterPro" id="IPR036736">
    <property type="entry name" value="ACP-like_sf"/>
</dbReference>
<feature type="domain" description="Carrier" evidence="4">
    <location>
        <begin position="1460"/>
        <end position="1535"/>
    </location>
</feature>
<dbReference type="Pfam" id="PF13193">
    <property type="entry name" value="AMP-binding_C"/>
    <property type="match status" value="1"/>
</dbReference>
<dbReference type="Pfam" id="PF00109">
    <property type="entry name" value="ketoacyl-synt"/>
    <property type="match status" value="1"/>
</dbReference>
<dbReference type="SUPFAM" id="SSF52777">
    <property type="entry name" value="CoA-dependent acyltransferases"/>
    <property type="match status" value="3"/>
</dbReference>
<dbReference type="InterPro" id="IPR010071">
    <property type="entry name" value="AA_adenyl_dom"/>
</dbReference>
<feature type="domain" description="Ketosynthase family 3 (KS3)" evidence="5">
    <location>
        <begin position="1852"/>
        <end position="2264"/>
    </location>
</feature>
<dbReference type="CDD" id="cd05930">
    <property type="entry name" value="A_NRPS"/>
    <property type="match status" value="1"/>
</dbReference>
<dbReference type="Gene3D" id="3.30.559.30">
    <property type="entry name" value="Nonribosomal peptide synthetase, condensation domain"/>
    <property type="match status" value="2"/>
</dbReference>
<dbReference type="InterPro" id="IPR045851">
    <property type="entry name" value="AMP-bd_C_sf"/>
</dbReference>
<accession>A0ABV5R3M7</accession>
<protein>
    <submittedName>
        <fullName evidence="6">Amino acid adenylation domain-containing protein</fullName>
    </submittedName>
</protein>
<dbReference type="InterPro" id="IPR042099">
    <property type="entry name" value="ANL_N_sf"/>
</dbReference>